<dbReference type="Proteomes" id="UP000245638">
    <property type="component" value="Unassembled WGS sequence"/>
</dbReference>
<evidence type="ECO:0000256" key="4">
    <source>
        <dbReference type="ARBA" id="ARBA00005524"/>
    </source>
</evidence>
<reference evidence="9 10" key="1">
    <citation type="journal article" date="2015" name="Appl. Environ. Microbiol.">
        <title>Nanoarchaeota, Their Sulfolobales Host, and Nanoarchaeota Virus Distribution across Yellowstone National Park Hot Springs.</title>
        <authorList>
            <person name="Munson-McGee J.H."/>
            <person name="Field E.K."/>
            <person name="Bateson M."/>
            <person name="Rooney C."/>
            <person name="Stepanauskas R."/>
            <person name="Young M.J."/>
        </authorList>
    </citation>
    <scope>NUCLEOTIDE SEQUENCE [LARGE SCALE GENOMIC DNA]</scope>
    <source>
        <strain evidence="9">SCGC AC-742_N10</strain>
    </source>
</reference>
<dbReference type="CDD" id="cd16011">
    <property type="entry name" value="iPGM_like"/>
    <property type="match status" value="1"/>
</dbReference>
<proteinExistence type="inferred from homology"/>
<dbReference type="NCBIfam" id="TIGR00306">
    <property type="entry name" value="apgM"/>
    <property type="match status" value="1"/>
</dbReference>
<dbReference type="PANTHER" id="PTHR31209">
    <property type="entry name" value="COFACTOR-INDEPENDENT PHOSPHOGLYCERATE MUTASE"/>
    <property type="match status" value="1"/>
</dbReference>
<feature type="domain" description="Metalloenzyme" evidence="8">
    <location>
        <begin position="5"/>
        <end position="403"/>
    </location>
</feature>
<dbReference type="NCBIfam" id="NF003104">
    <property type="entry name" value="PRK04024.1"/>
    <property type="match status" value="1"/>
</dbReference>
<evidence type="ECO:0000313" key="9">
    <source>
        <dbReference type="EMBL" id="PVU74456.1"/>
    </source>
</evidence>
<dbReference type="SUPFAM" id="SSF53649">
    <property type="entry name" value="Alkaline phosphatase-like"/>
    <property type="match status" value="1"/>
</dbReference>
<dbReference type="InterPro" id="IPR006124">
    <property type="entry name" value="Metalloenzyme"/>
</dbReference>
<dbReference type="UniPathway" id="UPA00109">
    <property type="reaction ID" value="UER00186"/>
</dbReference>
<comment type="catalytic activity">
    <reaction evidence="1 7">
        <text>(2R)-2-phosphoglycerate = (2R)-3-phosphoglycerate</text>
        <dbReference type="Rhea" id="RHEA:15901"/>
        <dbReference type="ChEBI" id="CHEBI:58272"/>
        <dbReference type="ChEBI" id="CHEBI:58289"/>
        <dbReference type="EC" id="5.4.2.12"/>
    </reaction>
</comment>
<comment type="pathway">
    <text evidence="3 7">Carbohydrate degradation; glycolysis; pyruvate from D-glyceraldehyde 3-phosphate: step 3/5.</text>
</comment>
<dbReference type="GO" id="GO:0004619">
    <property type="term" value="F:phosphoglycerate mutase activity"/>
    <property type="evidence" value="ECO:0007669"/>
    <property type="project" value="UniProtKB-UniRule"/>
</dbReference>
<evidence type="ECO:0000313" key="10">
    <source>
        <dbReference type="Proteomes" id="UP000245638"/>
    </source>
</evidence>
<dbReference type="InterPro" id="IPR004456">
    <property type="entry name" value="Pglycerate_mutase_ApgM"/>
</dbReference>
<evidence type="ECO:0000256" key="3">
    <source>
        <dbReference type="ARBA" id="ARBA00004798"/>
    </source>
</evidence>
<evidence type="ECO:0000256" key="6">
    <source>
        <dbReference type="ARBA" id="ARBA00023235"/>
    </source>
</evidence>
<evidence type="ECO:0000256" key="5">
    <source>
        <dbReference type="ARBA" id="ARBA00023152"/>
    </source>
</evidence>
<dbReference type="InterPro" id="IPR017850">
    <property type="entry name" value="Alkaline_phosphatase_core_sf"/>
</dbReference>
<dbReference type="AlphaFoldDB" id="A0A2T9X2Y2"/>
<evidence type="ECO:0000256" key="1">
    <source>
        <dbReference type="ARBA" id="ARBA00000370"/>
    </source>
</evidence>
<dbReference type="GO" id="GO:0046872">
    <property type="term" value="F:metal ion binding"/>
    <property type="evidence" value="ECO:0007669"/>
    <property type="project" value="InterPro"/>
</dbReference>
<dbReference type="InterPro" id="IPR023665">
    <property type="entry name" value="ApgAM_prokaryotes"/>
</dbReference>
<dbReference type="EC" id="5.4.2.12" evidence="7"/>
<dbReference type="PANTHER" id="PTHR31209:SF0">
    <property type="entry name" value="METALLOENZYME DOMAIN-CONTAINING PROTEIN"/>
    <property type="match status" value="1"/>
</dbReference>
<name>A0A2T9X2Y2_9CREN</name>
<keyword evidence="6 7" id="KW-0413">Isomerase</keyword>
<evidence type="ECO:0000259" key="8">
    <source>
        <dbReference type="Pfam" id="PF01676"/>
    </source>
</evidence>
<sequence length="415" mass="45421">MKKYKILLIIADGLGDRQVKSLGNKTPLEVADKPNIKELLKSSLVGLMDPIGPGIVAGSDTSHMAIFGVDPHRYYRGRGALEALGTGAYLTEGDIAFRGNFATVDENMNVIDRRAGRKIDEGEQLVNELNQKIGEIDGVKVTFYKATEHRVAVVLSGKDLSDKISDTDPHEVGRKIKESIPLDNSISARRTAEIVNNLTKRIYDVLSTSIYNKNRIERGEPPANIILLRGASKFVELPKLYNYTGLKGGAVSATALIKGVCKAIGMDVFTPKGATGGIDTNYDAKADKVIELLKDDKYDFVFLHVKATDAASHDGKTEEKVKAIEKIDYIIGKILNNVGREIVIMFTGDHATPVELKEHSGDPVPVLLYVPDNIIPDNVSDFNEREARKGSLKIIGLDVMNLLLNYSNRATKYGA</sequence>
<comment type="similarity">
    <text evidence="4 7">Belongs to the BPG-independent phosphoglycerate mutase family. A-PGAM subfamily.</text>
</comment>
<dbReference type="Pfam" id="PF10143">
    <property type="entry name" value="PhosphMutase"/>
    <property type="match status" value="1"/>
</dbReference>
<gene>
    <name evidence="7" type="primary">apgM</name>
    <name evidence="9" type="ORF">DDW13_07320</name>
</gene>
<dbReference type="Pfam" id="PF01676">
    <property type="entry name" value="Metalloenzyme"/>
    <property type="match status" value="1"/>
</dbReference>
<comment type="caution">
    <text evidence="9">The sequence shown here is derived from an EMBL/GenBank/DDBJ whole genome shotgun (WGS) entry which is preliminary data.</text>
</comment>
<evidence type="ECO:0000256" key="2">
    <source>
        <dbReference type="ARBA" id="ARBA00002315"/>
    </source>
</evidence>
<keyword evidence="5 7" id="KW-0324">Glycolysis</keyword>
<dbReference type="Gene3D" id="3.40.720.10">
    <property type="entry name" value="Alkaline Phosphatase, subunit A"/>
    <property type="match status" value="2"/>
</dbReference>
<protein>
    <recommendedName>
        <fullName evidence="7">2,3-bisphosphoglycerate-independent phosphoglycerate mutase</fullName>
        <shortName evidence="7">BPG-independent PGAM</shortName>
        <shortName evidence="7">Phosphoglyceromutase</shortName>
        <shortName evidence="7">aPGAM</shortName>
        <ecNumber evidence="7">5.4.2.12</ecNumber>
    </recommendedName>
</protein>
<comment type="function">
    <text evidence="2 7">Catalyzes the interconversion of 2-phosphoglycerate and 3-phosphoglycerate.</text>
</comment>
<accession>A0A2T9X2Y2</accession>
<dbReference type="GO" id="GO:0006096">
    <property type="term" value="P:glycolytic process"/>
    <property type="evidence" value="ECO:0007669"/>
    <property type="project" value="UniProtKB-UniRule"/>
</dbReference>
<dbReference type="PIRSF" id="PIRSF006392">
    <property type="entry name" value="IPGAM_arch"/>
    <property type="match status" value="1"/>
</dbReference>
<dbReference type="EMBL" id="QEFD01000210">
    <property type="protein sequence ID" value="PVU74456.1"/>
    <property type="molecule type" value="Genomic_DNA"/>
</dbReference>
<organism evidence="9 10">
    <name type="scientific">Acidianus hospitalis</name>
    <dbReference type="NCBI Taxonomy" id="563177"/>
    <lineage>
        <taxon>Archaea</taxon>
        <taxon>Thermoproteota</taxon>
        <taxon>Thermoprotei</taxon>
        <taxon>Sulfolobales</taxon>
        <taxon>Sulfolobaceae</taxon>
        <taxon>Acidianus</taxon>
    </lineage>
</organism>
<dbReference type="HAMAP" id="MF_01402_A">
    <property type="entry name" value="ApgM_A"/>
    <property type="match status" value="1"/>
</dbReference>
<evidence type="ECO:0000256" key="7">
    <source>
        <dbReference type="HAMAP-Rule" id="MF_01402"/>
    </source>
</evidence>